<sequence length="1389" mass="159502">YSQIRGELRRQTHAADWNKYDDRLMKAAERGDVEKVSSILAKKGVNPGKLDVEGRSAFHVVASKGNLECLNAILIHGVDITTSDTAGRNALHLAAKYGHALCLQKLLQYNCPTEHADLQGRTALHDAAMADCPSSIQLLCDHGASVNAKDVDGRTPLVLATQMSRPTICQLLIDRGADVNSRDKQNRTALMLGCEYGCRDAVEVLIKNGADISLLDALGHDSSYYARIGDNLDILTLLKTASENTNKGISNEVNVKSHQREHQNIQDLEIENEDLKERLRKIQQEQRILLDKVNGLQLQLNEEVMVADDLESEREKLKSLLAAKEKQHEESLRTIEALKNRFKYFEMYMADSQCTSPGIPAHMQSRSMLRPLELSLPSQTSYSENEILKKELEAMRTFCESAKQDRLKLQNELAHKVAECKALALECERVKEDSDEQIKQLEDALKDVQKRMYESEGKVKQMQTHFLALKEHLTSEAASGNHRLTEELKDQLKDMKAKYEGASAEVGKLRNQIKQNEMIVEEFKRDEGKLIEENKRLQKELSMCEMEREKKGRKVKEMEGQAKELLAKLALSIPAEKFENMKSSLSNEVNEKAKKLVEMEREHEKSLSEIRQLKRELENVKAKLAQHIKLEEHEQVKSRLEQKSGELGKKITELTLKNQTLQKEIEKVYLDNKLLKEQAHNLTIEMKNHYVPLKVSEDMKKSHDAIIDDLNRKVLDVTQKYTEKKLEMEKLLLENDSLSKDVNRLETVFVPPEKHEKEVTALKSNIVELKKQLSELKKKCGEDQEKIHALTSENSNLKKMMSNEYVPVKTHEEIKMTLNNTLAKTNKELLDVKKKFEDINQEFVKIKDKNEILKRNLENTQNQIKAEYISLAEHEAKMSSLSQSMRKVQDSNAEILANYRKGQEEIVTLHAEIKAQKKELDTIQECIKVKYAPIVSFEECERKFKATEKELKDQLSEQTQKYSVSEEEVKKNKQENDRLKKEIFTLQKDLRDKTVLIEKSHEMERALSRKTDELNKQLKDLSQKYAEIKNVKEKLVEENTKQTSEILAVQNLLQKQHVPLEQVEALKKSLNGTIENLKEELKNMQRCYEKEQQTVTKLHQLLENQKNSSVPLAEHLQIKEAFEKEVGIIKASLREKEEESQNKMEEVSKLQSEVQNTKQALKKLETREVVDLSKYKATKSDLETQISSLNEKLANLNRKYEEVCEEVLHAKKKEISAKDEKELLHFSIEQEIKDQKERCDKSLTTITELQRRIQESAKQIEAKDNKITELLNDVERLKQALNGLSQLTYTSGNPTKRQSQLIDTLQHQVKSLEQQLADADRQHQEVIAIYRTHLLSSAPDHTNAAGACVLAVSTDGQYLFYLAGAEHSLCLSGPYCAGIIKIKYILFHW</sequence>
<dbReference type="FunFam" id="1.25.40.20:FF:000083">
    <property type="entry name" value="Uveal autoantigen with coiled-coil domains and ankyrin repeats"/>
    <property type="match status" value="1"/>
</dbReference>
<reference evidence="12" key="1">
    <citation type="submission" date="2025-08" db="UniProtKB">
        <authorList>
            <consortium name="Ensembl"/>
        </authorList>
    </citation>
    <scope>IDENTIFICATION</scope>
</reference>
<evidence type="ECO:0000256" key="6">
    <source>
        <dbReference type="ARBA" id="ARBA00023054"/>
    </source>
</evidence>
<dbReference type="InterPro" id="IPR002110">
    <property type="entry name" value="Ankyrin_rpt"/>
</dbReference>
<protein>
    <submittedName>
        <fullName evidence="12">Uveal autoantigen with coiled-coil domains and ankyrin repeats</fullName>
    </submittedName>
</protein>
<keyword evidence="13" id="KW-1185">Reference proteome</keyword>
<comment type="subcellular location">
    <subcellularLocation>
        <location evidence="2">Cytoplasm</location>
        <location evidence="2">Cytoskeleton</location>
    </subcellularLocation>
    <subcellularLocation>
        <location evidence="1">Nucleus</location>
    </subcellularLocation>
</comment>
<keyword evidence="8" id="KW-0539">Nucleus</keyword>
<dbReference type="Proteomes" id="UP000233140">
    <property type="component" value="Unassembled WGS sequence"/>
</dbReference>
<feature type="coiled-coil region" evidence="10">
    <location>
        <begin position="399"/>
        <end position="458"/>
    </location>
</feature>
<feature type="coiled-coil region" evidence="10">
    <location>
        <begin position="822"/>
        <end position="1329"/>
    </location>
</feature>
<feature type="repeat" description="ANK" evidence="9">
    <location>
        <begin position="185"/>
        <end position="217"/>
    </location>
</feature>
<dbReference type="PROSITE" id="PS50192">
    <property type="entry name" value="T_SNARE"/>
    <property type="match status" value="1"/>
</dbReference>
<dbReference type="GO" id="GO:0005829">
    <property type="term" value="C:cytosol"/>
    <property type="evidence" value="ECO:0007669"/>
    <property type="project" value="UniProtKB-ARBA"/>
</dbReference>
<reference evidence="12" key="2">
    <citation type="submission" date="2025-09" db="UniProtKB">
        <authorList>
            <consortium name="Ensembl"/>
        </authorList>
    </citation>
    <scope>IDENTIFICATION</scope>
</reference>
<feature type="repeat" description="ANK" evidence="9">
    <location>
        <begin position="86"/>
        <end position="118"/>
    </location>
</feature>
<dbReference type="Pfam" id="PF13857">
    <property type="entry name" value="Ank_5"/>
    <property type="match status" value="1"/>
</dbReference>
<keyword evidence="5 9" id="KW-0040">ANK repeat</keyword>
<accession>A0A2K5Z568</accession>
<evidence type="ECO:0000256" key="10">
    <source>
        <dbReference type="SAM" id="Coils"/>
    </source>
</evidence>
<evidence type="ECO:0000259" key="11">
    <source>
        <dbReference type="PROSITE" id="PS50192"/>
    </source>
</evidence>
<evidence type="ECO:0000256" key="5">
    <source>
        <dbReference type="ARBA" id="ARBA00023043"/>
    </source>
</evidence>
<organism evidence="12 13">
    <name type="scientific">Mandrillus leucophaeus</name>
    <name type="common">Drill</name>
    <name type="synonym">Papio leucophaeus</name>
    <dbReference type="NCBI Taxonomy" id="9568"/>
    <lineage>
        <taxon>Eukaryota</taxon>
        <taxon>Metazoa</taxon>
        <taxon>Chordata</taxon>
        <taxon>Craniata</taxon>
        <taxon>Vertebrata</taxon>
        <taxon>Euteleostomi</taxon>
        <taxon>Mammalia</taxon>
        <taxon>Eutheria</taxon>
        <taxon>Euarchontoglires</taxon>
        <taxon>Primates</taxon>
        <taxon>Haplorrhini</taxon>
        <taxon>Catarrhini</taxon>
        <taxon>Cercopithecidae</taxon>
        <taxon>Cercopithecinae</taxon>
        <taxon>Mandrillus</taxon>
    </lineage>
</organism>
<feature type="coiled-coil region" evidence="10">
    <location>
        <begin position="485"/>
        <end position="678"/>
    </location>
</feature>
<dbReference type="PROSITE" id="PS50088">
    <property type="entry name" value="ANK_REPEAT"/>
    <property type="match status" value="5"/>
</dbReference>
<evidence type="ECO:0000256" key="4">
    <source>
        <dbReference type="ARBA" id="ARBA00022737"/>
    </source>
</evidence>
<feature type="coiled-coil region" evidence="10">
    <location>
        <begin position="721"/>
        <end position="793"/>
    </location>
</feature>
<gene>
    <name evidence="12" type="primary">UACA</name>
</gene>
<keyword evidence="4" id="KW-0677">Repeat</keyword>
<dbReference type="SUPFAM" id="SSF48403">
    <property type="entry name" value="Ankyrin repeat"/>
    <property type="match status" value="1"/>
</dbReference>
<feature type="repeat" description="ANK" evidence="9">
    <location>
        <begin position="119"/>
        <end position="151"/>
    </location>
</feature>
<dbReference type="InterPro" id="IPR000727">
    <property type="entry name" value="T_SNARE_dom"/>
</dbReference>
<dbReference type="PANTHER" id="PTHR24129">
    <property type="entry name" value="ANKYCORBIN"/>
    <property type="match status" value="1"/>
</dbReference>
<keyword evidence="7" id="KW-0206">Cytoskeleton</keyword>
<dbReference type="GeneTree" id="ENSGT00940000157475"/>
<evidence type="ECO:0000256" key="7">
    <source>
        <dbReference type="ARBA" id="ARBA00023212"/>
    </source>
</evidence>
<dbReference type="InterPro" id="IPR036770">
    <property type="entry name" value="Ankyrin_rpt-contain_sf"/>
</dbReference>
<evidence type="ECO:0000256" key="1">
    <source>
        <dbReference type="ARBA" id="ARBA00004123"/>
    </source>
</evidence>
<name>A0A2K5Z568_MANLE</name>
<dbReference type="GO" id="GO:0003779">
    <property type="term" value="F:actin binding"/>
    <property type="evidence" value="ECO:0007669"/>
    <property type="project" value="InterPro"/>
</dbReference>
<evidence type="ECO:0000313" key="13">
    <source>
        <dbReference type="Proteomes" id="UP000233140"/>
    </source>
</evidence>
<dbReference type="SMART" id="SM00248">
    <property type="entry name" value="ANK"/>
    <property type="match status" value="6"/>
</dbReference>
<dbReference type="GO" id="GO:0005856">
    <property type="term" value="C:cytoskeleton"/>
    <property type="evidence" value="ECO:0007669"/>
    <property type="project" value="UniProtKB-SubCell"/>
</dbReference>
<keyword evidence="6 10" id="KW-0175">Coiled coil</keyword>
<dbReference type="Pfam" id="PF12796">
    <property type="entry name" value="Ank_2"/>
    <property type="match status" value="1"/>
</dbReference>
<dbReference type="Gene3D" id="1.25.40.20">
    <property type="entry name" value="Ankyrin repeat-containing domain"/>
    <property type="match status" value="2"/>
</dbReference>
<dbReference type="PROSITE" id="PS50297">
    <property type="entry name" value="ANK_REP_REGION"/>
    <property type="match status" value="4"/>
</dbReference>
<evidence type="ECO:0000256" key="8">
    <source>
        <dbReference type="ARBA" id="ARBA00023242"/>
    </source>
</evidence>
<keyword evidence="3" id="KW-0963">Cytoplasm</keyword>
<evidence type="ECO:0000256" key="3">
    <source>
        <dbReference type="ARBA" id="ARBA00022490"/>
    </source>
</evidence>
<feature type="repeat" description="ANK" evidence="9">
    <location>
        <begin position="53"/>
        <end position="85"/>
    </location>
</feature>
<dbReference type="Ensembl" id="ENSMLET00000046497.1">
    <property type="protein sequence ID" value="ENSMLEP00000022984.1"/>
    <property type="gene ID" value="ENSMLEG00000035676.1"/>
</dbReference>
<dbReference type="GO" id="GO:0005634">
    <property type="term" value="C:nucleus"/>
    <property type="evidence" value="ECO:0007669"/>
    <property type="project" value="UniProtKB-SubCell"/>
</dbReference>
<evidence type="ECO:0000313" key="12">
    <source>
        <dbReference type="Ensembl" id="ENSMLEP00000022984.1"/>
    </source>
</evidence>
<feature type="domain" description="T-SNARE coiled-coil homology" evidence="11">
    <location>
        <begin position="1264"/>
        <end position="1326"/>
    </location>
</feature>
<feature type="coiled-coil region" evidence="10">
    <location>
        <begin position="258"/>
        <end position="341"/>
    </location>
</feature>
<dbReference type="InterPro" id="IPR042420">
    <property type="entry name" value="RAI14/UACA"/>
</dbReference>
<dbReference type="PRINTS" id="PR01415">
    <property type="entry name" value="ANKYRIN"/>
</dbReference>
<evidence type="ECO:0000256" key="9">
    <source>
        <dbReference type="PROSITE-ProRule" id="PRU00023"/>
    </source>
</evidence>
<evidence type="ECO:0000256" key="2">
    <source>
        <dbReference type="ARBA" id="ARBA00004245"/>
    </source>
</evidence>
<feature type="repeat" description="ANK" evidence="9">
    <location>
        <begin position="152"/>
        <end position="184"/>
    </location>
</feature>
<dbReference type="PANTHER" id="PTHR24129:SF1">
    <property type="entry name" value="UVEAL AUTOANTIGEN WITH COILED-COIL DOMAINS AND ANKYRIN REPEATS"/>
    <property type="match status" value="1"/>
</dbReference>
<proteinExistence type="predicted"/>